<reference evidence="14 15" key="1">
    <citation type="journal article" date="2013" name="PLoS Genet.">
        <title>The genome and development-dependent transcriptomes of Pyronema confluens: a window into fungal evolution.</title>
        <authorList>
            <person name="Traeger S."/>
            <person name="Altegoer F."/>
            <person name="Freitag M."/>
            <person name="Gabaldon T."/>
            <person name="Kempken F."/>
            <person name="Kumar A."/>
            <person name="Marcet-Houben M."/>
            <person name="Poggeler S."/>
            <person name="Stajich J.E."/>
            <person name="Nowrousian M."/>
        </authorList>
    </citation>
    <scope>NUCLEOTIDE SEQUENCE [LARGE SCALE GENOMIC DNA]</scope>
    <source>
        <strain evidence="15">CBS 100304</strain>
        <tissue evidence="14">Vegetative mycelium</tissue>
    </source>
</reference>
<dbReference type="STRING" id="1076935.U4LVJ3"/>
<dbReference type="GO" id="GO:0005744">
    <property type="term" value="C:TIM23 mitochondrial import inner membrane translocase complex"/>
    <property type="evidence" value="ECO:0007669"/>
    <property type="project" value="InterPro"/>
</dbReference>
<evidence type="ECO:0000256" key="6">
    <source>
        <dbReference type="ARBA" id="ARBA00022792"/>
    </source>
</evidence>
<protein>
    <recommendedName>
        <fullName evidence="4">Mitochondrial import inner membrane translocase subunit TIM16</fullName>
    </recommendedName>
    <alternativeName>
        <fullName evidence="3">Mitochondrial import inner membrane translocase subunit tim16</fullName>
    </alternativeName>
    <alternativeName>
        <fullName evidence="11 12">Presequence translocated-associated motor subunit PAM16</fullName>
    </alternativeName>
</protein>
<accession>U4LVJ3</accession>
<evidence type="ECO:0000256" key="1">
    <source>
        <dbReference type="ARBA" id="ARBA00004637"/>
    </source>
</evidence>
<evidence type="ECO:0000256" key="7">
    <source>
        <dbReference type="ARBA" id="ARBA00022927"/>
    </source>
</evidence>
<gene>
    <name evidence="14" type="ORF">PCON_04010</name>
</gene>
<dbReference type="Gene3D" id="1.10.287.110">
    <property type="entry name" value="DnaJ domain"/>
    <property type="match status" value="1"/>
</dbReference>
<dbReference type="GO" id="GO:0030150">
    <property type="term" value="P:protein import into mitochondrial matrix"/>
    <property type="evidence" value="ECO:0007669"/>
    <property type="project" value="InterPro"/>
</dbReference>
<keyword evidence="9" id="KW-0496">Mitochondrion</keyword>
<keyword evidence="5" id="KW-0813">Transport</keyword>
<dbReference type="PANTHER" id="PTHR12388:SF0">
    <property type="entry name" value="MITOCHONDRIAL IMPORT INNER MEMBRANE TRANSLOCASE SUBUNIT TIM16"/>
    <property type="match status" value="1"/>
</dbReference>
<keyword evidence="6" id="KW-0999">Mitochondrion inner membrane</keyword>
<evidence type="ECO:0000256" key="3">
    <source>
        <dbReference type="ARBA" id="ARBA00013571"/>
    </source>
</evidence>
<dbReference type="FunFam" id="1.10.287.110:FF:000006">
    <property type="entry name" value="Import inner membrane translocase subunit TIM16"/>
    <property type="match status" value="1"/>
</dbReference>
<evidence type="ECO:0000313" key="14">
    <source>
        <dbReference type="EMBL" id="CCX34617.1"/>
    </source>
</evidence>
<evidence type="ECO:0000256" key="9">
    <source>
        <dbReference type="ARBA" id="ARBA00023128"/>
    </source>
</evidence>
<dbReference type="Proteomes" id="UP000018144">
    <property type="component" value="Unassembled WGS sequence"/>
</dbReference>
<dbReference type="Pfam" id="PF03656">
    <property type="entry name" value="Pam16"/>
    <property type="match status" value="1"/>
</dbReference>
<keyword evidence="8" id="KW-0811">Translocation</keyword>
<feature type="coiled-coil region" evidence="13">
    <location>
        <begin position="115"/>
        <end position="142"/>
    </location>
</feature>
<dbReference type="PANTHER" id="PTHR12388">
    <property type="entry name" value="MITOCHONDRIA ASSOCIATED GRANULOCYTE MACROPHAGE CSF SIGNALING MOLECULE"/>
    <property type="match status" value="1"/>
</dbReference>
<name>U4LVJ3_PYROM</name>
<comment type="subcellular location">
    <subcellularLocation>
        <location evidence="1">Mitochondrion inner membrane</location>
        <topology evidence="1">Peripheral membrane protein</topology>
    </subcellularLocation>
</comment>
<evidence type="ECO:0000256" key="5">
    <source>
        <dbReference type="ARBA" id="ARBA00022448"/>
    </source>
</evidence>
<evidence type="ECO:0000256" key="12">
    <source>
        <dbReference type="ARBA" id="ARBA00031407"/>
    </source>
</evidence>
<dbReference type="InterPro" id="IPR036869">
    <property type="entry name" value="J_dom_sf"/>
</dbReference>
<evidence type="ECO:0000256" key="11">
    <source>
        <dbReference type="ARBA" id="ARBA00030422"/>
    </source>
</evidence>
<keyword evidence="15" id="KW-1185">Reference proteome</keyword>
<proteinExistence type="inferred from homology"/>
<dbReference type="eggNOG" id="KOG3442">
    <property type="taxonomic scope" value="Eukaryota"/>
</dbReference>
<keyword evidence="7" id="KW-0653">Protein transport</keyword>
<evidence type="ECO:0000256" key="2">
    <source>
        <dbReference type="ARBA" id="ARBA00008817"/>
    </source>
</evidence>
<organism evidence="14 15">
    <name type="scientific">Pyronema omphalodes (strain CBS 100304)</name>
    <name type="common">Pyronema confluens</name>
    <dbReference type="NCBI Taxonomy" id="1076935"/>
    <lineage>
        <taxon>Eukaryota</taxon>
        <taxon>Fungi</taxon>
        <taxon>Dikarya</taxon>
        <taxon>Ascomycota</taxon>
        <taxon>Pezizomycotina</taxon>
        <taxon>Pezizomycetes</taxon>
        <taxon>Pezizales</taxon>
        <taxon>Pyronemataceae</taxon>
        <taxon>Pyronema</taxon>
    </lineage>
</organism>
<dbReference type="EMBL" id="HF936572">
    <property type="protein sequence ID" value="CCX34617.1"/>
    <property type="molecule type" value="Genomic_DNA"/>
</dbReference>
<keyword evidence="13" id="KW-0175">Coiled coil</keyword>
<evidence type="ECO:0000256" key="10">
    <source>
        <dbReference type="ARBA" id="ARBA00023136"/>
    </source>
</evidence>
<evidence type="ECO:0000256" key="8">
    <source>
        <dbReference type="ARBA" id="ARBA00023010"/>
    </source>
</evidence>
<dbReference type="InterPro" id="IPR005341">
    <property type="entry name" value="Tim16"/>
</dbReference>
<keyword evidence="10" id="KW-0472">Membrane</keyword>
<sequence>MPRILTSLRSKYRQAITEAFEATKKATGSSSSGSFDSFSSTASYEASGAKARAKQRALGNLDFASKNAMTLSEACQILNVKPLQDGKTDMEIVMNRFKRLYDVNDPEAGGSFYLQSKVLRARERIEAEVRKKEEEEEREEELQGGWRPRLFNRWRGGGEGGE</sequence>
<comment type="similarity">
    <text evidence="2">Belongs to the TIM16/PAM16 family.</text>
</comment>
<dbReference type="OrthoDB" id="10262892at2759"/>
<evidence type="ECO:0000313" key="15">
    <source>
        <dbReference type="Proteomes" id="UP000018144"/>
    </source>
</evidence>
<dbReference type="AlphaFoldDB" id="U4LVJ3"/>
<evidence type="ECO:0000256" key="13">
    <source>
        <dbReference type="SAM" id="Coils"/>
    </source>
</evidence>
<evidence type="ECO:0000256" key="4">
    <source>
        <dbReference type="ARBA" id="ARBA00020721"/>
    </source>
</evidence>